<dbReference type="AlphaFoldDB" id="A0A2W5I8I7"/>
<dbReference type="EMBL" id="QFOZ01000012">
    <property type="protein sequence ID" value="PZP88401.1"/>
    <property type="molecule type" value="Genomic_DNA"/>
</dbReference>
<keyword evidence="1" id="KW-0732">Signal</keyword>
<feature type="chain" id="PRO_5039670375" description="PepSY domain-containing protein" evidence="1">
    <location>
        <begin position="24"/>
        <end position="193"/>
    </location>
</feature>
<dbReference type="RefSeq" id="WP_290599067.1">
    <property type="nucleotide sequence ID" value="NZ_CAKZIO010000009.1"/>
</dbReference>
<dbReference type="PROSITE" id="PS51257">
    <property type="entry name" value="PROKAR_LIPOPROTEIN"/>
    <property type="match status" value="1"/>
</dbReference>
<dbReference type="Proteomes" id="UP000248606">
    <property type="component" value="Unassembled WGS sequence"/>
</dbReference>
<sequence length="193" mass="20075">MNKTTKIAALPLAALLAFGAAGCGNDDNDKDTANNSGTSVSASTSTKATLNSAKKAISAAYKAYPNSKALNLATTTNSKEGWVVTLLTAAKQVVDVQVDYDGTVLNKNVAAQEPTKDQQGIAKLLADMDTPGLDEIISDNTPKDGVIASATLENSDDTLVWTLKYNNKNTNKEMTTVWADAASGAELASEDAS</sequence>
<gene>
    <name evidence="2" type="ORF">DI579_06760</name>
</gene>
<proteinExistence type="predicted"/>
<name>A0A2W5I8I7_9ACTN</name>
<evidence type="ECO:0008006" key="4">
    <source>
        <dbReference type="Google" id="ProtNLM"/>
    </source>
</evidence>
<accession>A0A2W5I8I7</accession>
<feature type="signal peptide" evidence="1">
    <location>
        <begin position="1"/>
        <end position="23"/>
    </location>
</feature>
<evidence type="ECO:0000313" key="3">
    <source>
        <dbReference type="Proteomes" id="UP000248606"/>
    </source>
</evidence>
<reference evidence="2 3" key="1">
    <citation type="submission" date="2017-08" db="EMBL/GenBank/DDBJ databases">
        <title>Infants hospitalized years apart are colonized by the same room-sourced microbial strains.</title>
        <authorList>
            <person name="Brooks B."/>
            <person name="Olm M.R."/>
            <person name="Firek B.A."/>
            <person name="Baker R."/>
            <person name="Thomas B.C."/>
            <person name="Morowitz M.J."/>
            <person name="Banfield J.F."/>
        </authorList>
    </citation>
    <scope>NUCLEOTIDE SEQUENCE [LARGE SCALE GENOMIC DNA]</scope>
    <source>
        <strain evidence="2">S2_006_000_R1_57</strain>
    </source>
</reference>
<organism evidence="2 3">
    <name type="scientific">Lawsonella clevelandensis</name>
    <dbReference type="NCBI Taxonomy" id="1528099"/>
    <lineage>
        <taxon>Bacteria</taxon>
        <taxon>Bacillati</taxon>
        <taxon>Actinomycetota</taxon>
        <taxon>Actinomycetes</taxon>
        <taxon>Mycobacteriales</taxon>
        <taxon>Lawsonellaceae</taxon>
        <taxon>Lawsonella</taxon>
    </lineage>
</organism>
<protein>
    <recommendedName>
        <fullName evidence="4">PepSY domain-containing protein</fullName>
    </recommendedName>
</protein>
<evidence type="ECO:0000256" key="1">
    <source>
        <dbReference type="SAM" id="SignalP"/>
    </source>
</evidence>
<comment type="caution">
    <text evidence="2">The sequence shown here is derived from an EMBL/GenBank/DDBJ whole genome shotgun (WGS) entry which is preliminary data.</text>
</comment>
<evidence type="ECO:0000313" key="2">
    <source>
        <dbReference type="EMBL" id="PZP88401.1"/>
    </source>
</evidence>